<dbReference type="SUPFAM" id="SSF56059">
    <property type="entry name" value="Glutathione synthetase ATP-binding domain-like"/>
    <property type="match status" value="1"/>
</dbReference>
<dbReference type="SMART" id="SM01209">
    <property type="entry name" value="GARS_A"/>
    <property type="match status" value="1"/>
</dbReference>
<dbReference type="PROSITE" id="PS50975">
    <property type="entry name" value="ATP_GRASP"/>
    <property type="match status" value="1"/>
</dbReference>
<evidence type="ECO:0000313" key="15">
    <source>
        <dbReference type="EMBL" id="KAH0531220.1"/>
    </source>
</evidence>
<dbReference type="EMBL" id="JAIMJC010000001">
    <property type="protein sequence ID" value="KAH0531220.1"/>
    <property type="molecule type" value="Genomic_DNA"/>
</dbReference>
<evidence type="ECO:0000256" key="7">
    <source>
        <dbReference type="ARBA" id="ARBA00022840"/>
    </source>
</evidence>
<dbReference type="PANTHER" id="PTHR43472:SF1">
    <property type="entry name" value="PHOSPHORIBOSYLAMINE--GLYCINE LIGASE, CHLOROPLASTIC"/>
    <property type="match status" value="1"/>
</dbReference>
<evidence type="ECO:0000256" key="13">
    <source>
        <dbReference type="PROSITE-ProRule" id="PRU00409"/>
    </source>
</evidence>
<dbReference type="GO" id="GO:0046872">
    <property type="term" value="F:metal ion binding"/>
    <property type="evidence" value="ECO:0007669"/>
    <property type="project" value="UniProtKB-KW"/>
</dbReference>
<sequence>MNDDIRKLRVLLIGSGGREHALAWKLSQSASVEHVFVFPGNGGTVQTERISNVVDESIVTERDYPALVTLALKLNIGLVVVGPDSAVVDGIEGYFRQSGIPCFAPSKEAAELEGSKTYAKDFMRKYEIPTAGSLNFDLRVAADLEEAKDYVQTVFHNVVIKASGPVAGKGVVLPSSAKEACEELDSFANGKFGDSGLSVVVEEYLEGDEISVLTFSDGKSFKSLPLGQDHKRIFNGTMGPNTGGMGVYAPTTFVTDEMMFKIEATILKPTFDGLRAEGRTFRGLLFTGIMITHSGPKVLEYNVRFGDPETQTMMLLLSQDTDLAAVLLACTQGTLKDAYLGVRLGYACNVVISSAGYPGPYSTGKPIRLDPILSPDIHIFHAGTKLIGDVLHTAGGRVFSVAAYGDSLGGAVRRAYQGVKAINFEGMHFRTDIAGRYVTKRDALWEPPSMYYQYLEALYTDFFYF</sequence>
<evidence type="ECO:0000259" key="14">
    <source>
        <dbReference type="PROSITE" id="PS50975"/>
    </source>
</evidence>
<dbReference type="GO" id="GO:0004637">
    <property type="term" value="F:phosphoribosylamine-glycine ligase activity"/>
    <property type="evidence" value="ECO:0007669"/>
    <property type="project" value="UniProtKB-EC"/>
</dbReference>
<dbReference type="Pfam" id="PF02843">
    <property type="entry name" value="GARS_C"/>
    <property type="match status" value="1"/>
</dbReference>
<keyword evidence="5 13" id="KW-0547">Nucleotide-binding</keyword>
<dbReference type="Proteomes" id="UP000826573">
    <property type="component" value="Unassembled WGS sequence"/>
</dbReference>
<protein>
    <recommendedName>
        <fullName evidence="2">phosphoribosylamine--glycine ligase</fullName>
        <ecNumber evidence="2">6.3.4.13</ecNumber>
    </recommendedName>
    <alternativeName>
        <fullName evidence="10">Glycinamide ribonucleotide synthetase</fullName>
    </alternativeName>
    <alternativeName>
        <fullName evidence="11">Phosphoribosylglycinamide synthetase</fullName>
    </alternativeName>
</protein>
<comment type="pathway">
    <text evidence="1">Purine metabolism; IMP biosynthesis via de novo pathway; N(1)-(5-phospho-D-ribosyl)glycinamide from 5-phospho-alpha-D-ribose 1-diphosphate: step 2/2.</text>
</comment>
<evidence type="ECO:0000256" key="6">
    <source>
        <dbReference type="ARBA" id="ARBA00022755"/>
    </source>
</evidence>
<dbReference type="InterPro" id="IPR020559">
    <property type="entry name" value="PRibGlycinamide_synth_CS"/>
</dbReference>
<dbReference type="InterPro" id="IPR016185">
    <property type="entry name" value="PreATP-grasp_dom_sf"/>
</dbReference>
<dbReference type="GO" id="GO:0009113">
    <property type="term" value="P:purine nucleobase biosynthetic process"/>
    <property type="evidence" value="ECO:0007669"/>
    <property type="project" value="InterPro"/>
</dbReference>
<dbReference type="InterPro" id="IPR011054">
    <property type="entry name" value="Rudment_hybrid_motif"/>
</dbReference>
<dbReference type="InterPro" id="IPR011761">
    <property type="entry name" value="ATP-grasp"/>
</dbReference>
<dbReference type="InterPro" id="IPR000115">
    <property type="entry name" value="PRibGlycinamide_synth"/>
</dbReference>
<evidence type="ECO:0000256" key="10">
    <source>
        <dbReference type="ARBA" id="ARBA00042242"/>
    </source>
</evidence>
<dbReference type="SMART" id="SM01210">
    <property type="entry name" value="GARS_C"/>
    <property type="match status" value="1"/>
</dbReference>
<keyword evidence="6" id="KW-0658">Purine biosynthesis</keyword>
<dbReference type="NCBIfam" id="TIGR00877">
    <property type="entry name" value="purD"/>
    <property type="match status" value="1"/>
</dbReference>
<keyword evidence="16" id="KW-1185">Reference proteome</keyword>
<dbReference type="Gene3D" id="3.30.470.20">
    <property type="entry name" value="ATP-grasp fold, B domain"/>
    <property type="match status" value="1"/>
</dbReference>
<gene>
    <name evidence="15" type="ORF">TsFJ059_000079</name>
</gene>
<evidence type="ECO:0000256" key="11">
    <source>
        <dbReference type="ARBA" id="ARBA00042864"/>
    </source>
</evidence>
<evidence type="ECO:0000256" key="5">
    <source>
        <dbReference type="ARBA" id="ARBA00022741"/>
    </source>
</evidence>
<keyword evidence="4" id="KW-0479">Metal-binding</keyword>
<feature type="domain" description="ATP-grasp" evidence="14">
    <location>
        <begin position="120"/>
        <end position="332"/>
    </location>
</feature>
<name>A0A9P8HLA0_9HYPO</name>
<dbReference type="Gene3D" id="3.30.1490.20">
    <property type="entry name" value="ATP-grasp fold, A domain"/>
    <property type="match status" value="1"/>
</dbReference>
<dbReference type="EC" id="6.3.4.13" evidence="2"/>
<dbReference type="SUPFAM" id="SSF51246">
    <property type="entry name" value="Rudiment single hybrid motif"/>
    <property type="match status" value="1"/>
</dbReference>
<dbReference type="InterPro" id="IPR020562">
    <property type="entry name" value="PRibGlycinamide_synth_N"/>
</dbReference>
<dbReference type="GO" id="GO:0006164">
    <property type="term" value="P:purine nucleotide biosynthetic process"/>
    <property type="evidence" value="ECO:0007669"/>
    <property type="project" value="UniProtKB-KW"/>
</dbReference>
<keyword evidence="8" id="KW-0464">Manganese</keyword>
<evidence type="ECO:0000256" key="9">
    <source>
        <dbReference type="ARBA" id="ARBA00038345"/>
    </source>
</evidence>
<dbReference type="AlphaFoldDB" id="A0A9P8HLA0"/>
<dbReference type="Pfam" id="PF01071">
    <property type="entry name" value="GARS_A"/>
    <property type="match status" value="1"/>
</dbReference>
<evidence type="ECO:0000256" key="1">
    <source>
        <dbReference type="ARBA" id="ARBA00005174"/>
    </source>
</evidence>
<dbReference type="Pfam" id="PF02844">
    <property type="entry name" value="GARS_N"/>
    <property type="match status" value="1"/>
</dbReference>
<dbReference type="HAMAP" id="MF_00138">
    <property type="entry name" value="GARS"/>
    <property type="match status" value="1"/>
</dbReference>
<dbReference type="SUPFAM" id="SSF52440">
    <property type="entry name" value="PreATP-grasp domain"/>
    <property type="match status" value="1"/>
</dbReference>
<keyword evidence="7 13" id="KW-0067">ATP-binding</keyword>
<reference evidence="15 16" key="1">
    <citation type="submission" date="2021-08" db="EMBL/GenBank/DDBJ databases">
        <title>The highly contiguous genome resource for Trichoderma semiorbis FJ059, a fungal antagonistic to plant pathogens.</title>
        <authorList>
            <person name="Liu T."/>
        </authorList>
    </citation>
    <scope>NUCLEOTIDE SEQUENCE [LARGE SCALE GENOMIC DNA]</scope>
    <source>
        <strain evidence="15 16">FJ059</strain>
    </source>
</reference>
<evidence type="ECO:0000256" key="3">
    <source>
        <dbReference type="ARBA" id="ARBA00022598"/>
    </source>
</evidence>
<keyword evidence="3" id="KW-0436">Ligase</keyword>
<evidence type="ECO:0000256" key="12">
    <source>
        <dbReference type="ARBA" id="ARBA00049057"/>
    </source>
</evidence>
<comment type="catalytic activity">
    <reaction evidence="12">
        <text>2-formamido-N(1)-(5-O-phospho-beta-D-ribosyl)acetamidine + ATP = 5-amino-1-(5-phospho-beta-D-ribosyl)imidazole + ADP + phosphate + H(+)</text>
        <dbReference type="Rhea" id="RHEA:23032"/>
        <dbReference type="ChEBI" id="CHEBI:15378"/>
        <dbReference type="ChEBI" id="CHEBI:30616"/>
        <dbReference type="ChEBI" id="CHEBI:43474"/>
        <dbReference type="ChEBI" id="CHEBI:137981"/>
        <dbReference type="ChEBI" id="CHEBI:147287"/>
        <dbReference type="ChEBI" id="CHEBI:456216"/>
        <dbReference type="EC" id="6.3.3.1"/>
    </reaction>
</comment>
<proteinExistence type="inferred from homology"/>
<dbReference type="InterPro" id="IPR020561">
    <property type="entry name" value="PRibGlycinamid_synth_ATP-grasp"/>
</dbReference>
<comment type="similarity">
    <text evidence="9">Belongs to the GARS family.</text>
</comment>
<evidence type="ECO:0000313" key="16">
    <source>
        <dbReference type="Proteomes" id="UP000826573"/>
    </source>
</evidence>
<dbReference type="GO" id="GO:0005524">
    <property type="term" value="F:ATP binding"/>
    <property type="evidence" value="ECO:0007669"/>
    <property type="project" value="UniProtKB-UniRule"/>
</dbReference>
<dbReference type="FunFam" id="3.30.470.20:FF:000018">
    <property type="entry name" value="Trifunctional purine biosynthetic protein adenosine-3"/>
    <property type="match status" value="1"/>
</dbReference>
<dbReference type="PROSITE" id="PS00184">
    <property type="entry name" value="GARS"/>
    <property type="match status" value="1"/>
</dbReference>
<accession>A0A9P8HLA0</accession>
<dbReference type="GO" id="GO:0004641">
    <property type="term" value="F:phosphoribosylformylglycinamidine cyclo-ligase activity"/>
    <property type="evidence" value="ECO:0007669"/>
    <property type="project" value="UniProtKB-EC"/>
</dbReference>
<dbReference type="InterPro" id="IPR020560">
    <property type="entry name" value="PRibGlycinamide_synth_C-dom"/>
</dbReference>
<dbReference type="FunFam" id="3.40.50.20:FF:000006">
    <property type="entry name" value="Phosphoribosylamine--glycine ligase, chloroplastic"/>
    <property type="match status" value="1"/>
</dbReference>
<dbReference type="InterPro" id="IPR037123">
    <property type="entry name" value="PRibGlycinamide_synth_C_sf"/>
</dbReference>
<comment type="caution">
    <text evidence="15">The sequence shown here is derived from an EMBL/GenBank/DDBJ whole genome shotgun (WGS) entry which is preliminary data.</text>
</comment>
<dbReference type="InterPro" id="IPR013815">
    <property type="entry name" value="ATP_grasp_subdomain_1"/>
</dbReference>
<dbReference type="Gene3D" id="3.40.50.20">
    <property type="match status" value="1"/>
</dbReference>
<evidence type="ECO:0000256" key="8">
    <source>
        <dbReference type="ARBA" id="ARBA00023211"/>
    </source>
</evidence>
<evidence type="ECO:0000256" key="4">
    <source>
        <dbReference type="ARBA" id="ARBA00022723"/>
    </source>
</evidence>
<dbReference type="PANTHER" id="PTHR43472">
    <property type="entry name" value="PHOSPHORIBOSYLAMINE--GLYCINE LIGASE"/>
    <property type="match status" value="1"/>
</dbReference>
<dbReference type="Gene3D" id="3.90.600.10">
    <property type="entry name" value="Phosphoribosylglycinamide synthetase, C-terminal domain"/>
    <property type="match status" value="1"/>
</dbReference>
<organism evidence="15 16">
    <name type="scientific">Trichoderma semiorbis</name>
    <dbReference type="NCBI Taxonomy" id="1491008"/>
    <lineage>
        <taxon>Eukaryota</taxon>
        <taxon>Fungi</taxon>
        <taxon>Dikarya</taxon>
        <taxon>Ascomycota</taxon>
        <taxon>Pezizomycotina</taxon>
        <taxon>Sordariomycetes</taxon>
        <taxon>Hypocreomycetidae</taxon>
        <taxon>Hypocreales</taxon>
        <taxon>Hypocreaceae</taxon>
        <taxon>Trichoderma</taxon>
    </lineage>
</organism>
<evidence type="ECO:0000256" key="2">
    <source>
        <dbReference type="ARBA" id="ARBA00013255"/>
    </source>
</evidence>